<reference evidence="2" key="1">
    <citation type="journal article" date="2015" name="Nat. Genet.">
        <title>The genome and transcriptome of the zoonotic hookworm Ancylostoma ceylanicum identify infection-specific gene families.</title>
        <authorList>
            <person name="Schwarz E.M."/>
            <person name="Hu Y."/>
            <person name="Antoshechkin I."/>
            <person name="Miller M.M."/>
            <person name="Sternberg P.W."/>
            <person name="Aroian R.V."/>
        </authorList>
    </citation>
    <scope>NUCLEOTIDE SEQUENCE</scope>
    <source>
        <strain evidence="2">HY135</strain>
    </source>
</reference>
<comment type="caution">
    <text evidence="1">The sequence shown here is derived from an EMBL/GenBank/DDBJ whole genome shotgun (WGS) entry which is preliminary data.</text>
</comment>
<gene>
    <name evidence="1" type="primary">Acey_s0034.g2928</name>
    <name evidence="1" type="ORF">Y032_0034g2928</name>
</gene>
<keyword evidence="2" id="KW-1185">Reference proteome</keyword>
<organism evidence="1 2">
    <name type="scientific">Ancylostoma ceylanicum</name>
    <dbReference type="NCBI Taxonomy" id="53326"/>
    <lineage>
        <taxon>Eukaryota</taxon>
        <taxon>Metazoa</taxon>
        <taxon>Ecdysozoa</taxon>
        <taxon>Nematoda</taxon>
        <taxon>Chromadorea</taxon>
        <taxon>Rhabditida</taxon>
        <taxon>Rhabditina</taxon>
        <taxon>Rhabditomorpha</taxon>
        <taxon>Strongyloidea</taxon>
        <taxon>Ancylostomatidae</taxon>
        <taxon>Ancylostomatinae</taxon>
        <taxon>Ancylostoma</taxon>
    </lineage>
</organism>
<dbReference type="AlphaFoldDB" id="A0A016ULP3"/>
<sequence>MSVKSRGSRTLERSRVCRLVSYNATLAYWMVSDDVNAKICETILEAVKFVVAQDSRSWNCRCPQTRHPSQQSVTRPHLPVYGGQSRSCLPTRFSDEYGEQYGGRSQRELLINWSGSSIGNRWTTVQRCCCRKCRHSITSEHYAVP</sequence>
<dbReference type="EMBL" id="JARK01001370">
    <property type="protein sequence ID" value="EYC16319.1"/>
    <property type="molecule type" value="Genomic_DNA"/>
</dbReference>
<evidence type="ECO:0000313" key="2">
    <source>
        <dbReference type="Proteomes" id="UP000024635"/>
    </source>
</evidence>
<name>A0A016ULP3_9BILA</name>
<evidence type="ECO:0000313" key="1">
    <source>
        <dbReference type="EMBL" id="EYC16319.1"/>
    </source>
</evidence>
<proteinExistence type="predicted"/>
<dbReference type="Proteomes" id="UP000024635">
    <property type="component" value="Unassembled WGS sequence"/>
</dbReference>
<accession>A0A016ULP3</accession>
<protein>
    <submittedName>
        <fullName evidence="1">Uncharacterized protein</fullName>
    </submittedName>
</protein>